<name>A0AAV0XCZ8_9HEMI</name>
<dbReference type="Pfam" id="PF05699">
    <property type="entry name" value="Dimer_Tnp_hAT"/>
    <property type="match status" value="1"/>
</dbReference>
<dbReference type="PANTHER" id="PTHR45749">
    <property type="match status" value="1"/>
</dbReference>
<dbReference type="PANTHER" id="PTHR45749:SF28">
    <property type="entry name" value="ZINC FINGER MYM-TYPE PROTEIN 1-LIKE-RELATED"/>
    <property type="match status" value="1"/>
</dbReference>
<keyword evidence="3" id="KW-1185">Reference proteome</keyword>
<dbReference type="AlphaFoldDB" id="A0AAV0XCZ8"/>
<dbReference type="InterPro" id="IPR012337">
    <property type="entry name" value="RNaseH-like_sf"/>
</dbReference>
<comment type="caution">
    <text evidence="2">The sequence shown here is derived from an EMBL/GenBank/DDBJ whole genome shotgun (WGS) entry which is preliminary data.</text>
</comment>
<protein>
    <recommendedName>
        <fullName evidence="1">HAT C-terminal dimerisation domain-containing protein</fullName>
    </recommendedName>
</protein>
<accession>A0AAV0XCZ8</accession>
<dbReference type="InterPro" id="IPR008906">
    <property type="entry name" value="HATC_C_dom"/>
</dbReference>
<dbReference type="EMBL" id="CARXXK010000004">
    <property type="protein sequence ID" value="CAI6366454.1"/>
    <property type="molecule type" value="Genomic_DNA"/>
</dbReference>
<dbReference type="SUPFAM" id="SSF53098">
    <property type="entry name" value="Ribonuclease H-like"/>
    <property type="match status" value="1"/>
</dbReference>
<sequence>MNYLSEMSLISGFSEVYKLAQLISTIPTTTASVERSFSSLKRIHAYCRSTQTQERMNNLSIISIEKELVFKLRANRSKFYEDVINKFIEKERRIEFEFK</sequence>
<organism evidence="2 3">
    <name type="scientific">Macrosiphum euphorbiae</name>
    <name type="common">potato aphid</name>
    <dbReference type="NCBI Taxonomy" id="13131"/>
    <lineage>
        <taxon>Eukaryota</taxon>
        <taxon>Metazoa</taxon>
        <taxon>Ecdysozoa</taxon>
        <taxon>Arthropoda</taxon>
        <taxon>Hexapoda</taxon>
        <taxon>Insecta</taxon>
        <taxon>Pterygota</taxon>
        <taxon>Neoptera</taxon>
        <taxon>Paraneoptera</taxon>
        <taxon>Hemiptera</taxon>
        <taxon>Sternorrhyncha</taxon>
        <taxon>Aphidomorpha</taxon>
        <taxon>Aphidoidea</taxon>
        <taxon>Aphididae</taxon>
        <taxon>Macrosiphini</taxon>
        <taxon>Macrosiphum</taxon>
    </lineage>
</organism>
<evidence type="ECO:0000259" key="1">
    <source>
        <dbReference type="Pfam" id="PF05699"/>
    </source>
</evidence>
<dbReference type="Proteomes" id="UP001160148">
    <property type="component" value="Unassembled WGS sequence"/>
</dbReference>
<gene>
    <name evidence="2" type="ORF">MEUPH1_LOCUS21037</name>
</gene>
<feature type="domain" description="HAT C-terminal dimerisation" evidence="1">
    <location>
        <begin position="13"/>
        <end position="68"/>
    </location>
</feature>
<dbReference type="GO" id="GO:0046983">
    <property type="term" value="F:protein dimerization activity"/>
    <property type="evidence" value="ECO:0007669"/>
    <property type="project" value="InterPro"/>
</dbReference>
<proteinExistence type="predicted"/>
<evidence type="ECO:0000313" key="3">
    <source>
        <dbReference type="Proteomes" id="UP001160148"/>
    </source>
</evidence>
<reference evidence="2 3" key="1">
    <citation type="submission" date="2023-01" db="EMBL/GenBank/DDBJ databases">
        <authorList>
            <person name="Whitehead M."/>
        </authorList>
    </citation>
    <scope>NUCLEOTIDE SEQUENCE [LARGE SCALE GENOMIC DNA]</scope>
</reference>
<evidence type="ECO:0000313" key="2">
    <source>
        <dbReference type="EMBL" id="CAI6366454.1"/>
    </source>
</evidence>